<name>A0A1Q3DE53_CEPFO</name>
<dbReference type="EMBL" id="BDDD01006576">
    <property type="protein sequence ID" value="GAV90760.1"/>
    <property type="molecule type" value="Genomic_DNA"/>
</dbReference>
<evidence type="ECO:0000313" key="2">
    <source>
        <dbReference type="Proteomes" id="UP000187406"/>
    </source>
</evidence>
<dbReference type="PANTHER" id="PTHR35317">
    <property type="entry name" value="OS04G0629600 PROTEIN"/>
    <property type="match status" value="1"/>
</dbReference>
<protein>
    <submittedName>
        <fullName evidence="1">UBN2 domain-containing protein</fullName>
    </submittedName>
</protein>
<comment type="caution">
    <text evidence="1">The sequence shown here is derived from an EMBL/GenBank/DDBJ whole genome shotgun (WGS) entry which is preliminary data.</text>
</comment>
<reference evidence="2" key="1">
    <citation type="submission" date="2016-04" db="EMBL/GenBank/DDBJ databases">
        <title>Cephalotus genome sequencing.</title>
        <authorList>
            <person name="Fukushima K."/>
            <person name="Hasebe M."/>
            <person name="Fang X."/>
        </authorList>
    </citation>
    <scope>NUCLEOTIDE SEQUENCE [LARGE SCALE GENOMIC DNA]</scope>
    <source>
        <strain evidence="2">cv. St1</strain>
    </source>
</reference>
<dbReference type="OrthoDB" id="1688860at2759"/>
<dbReference type="AlphaFoldDB" id="A0A1Q3DE53"/>
<dbReference type="InParanoid" id="A0A1Q3DE53"/>
<organism evidence="1 2">
    <name type="scientific">Cephalotus follicularis</name>
    <name type="common">Albany pitcher plant</name>
    <dbReference type="NCBI Taxonomy" id="3775"/>
    <lineage>
        <taxon>Eukaryota</taxon>
        <taxon>Viridiplantae</taxon>
        <taxon>Streptophyta</taxon>
        <taxon>Embryophyta</taxon>
        <taxon>Tracheophyta</taxon>
        <taxon>Spermatophyta</taxon>
        <taxon>Magnoliopsida</taxon>
        <taxon>eudicotyledons</taxon>
        <taxon>Gunneridae</taxon>
        <taxon>Pentapetalae</taxon>
        <taxon>rosids</taxon>
        <taxon>fabids</taxon>
        <taxon>Oxalidales</taxon>
        <taxon>Cephalotaceae</taxon>
        <taxon>Cephalotus</taxon>
    </lineage>
</organism>
<dbReference type="Pfam" id="PF14223">
    <property type="entry name" value="Retrotran_gag_2"/>
    <property type="match status" value="1"/>
</dbReference>
<keyword evidence="2" id="KW-1185">Reference proteome</keyword>
<gene>
    <name evidence="1" type="ORF">CFOL_v3_34164</name>
</gene>
<evidence type="ECO:0000313" key="1">
    <source>
        <dbReference type="EMBL" id="GAV90760.1"/>
    </source>
</evidence>
<accession>A0A1Q3DE53</accession>
<proteinExistence type="predicted"/>
<dbReference type="PANTHER" id="PTHR35317:SF23">
    <property type="entry name" value="OS04G0629600 PROTEIN"/>
    <property type="match status" value="1"/>
</dbReference>
<dbReference type="Proteomes" id="UP000187406">
    <property type="component" value="Unassembled WGS sequence"/>
</dbReference>
<sequence>MRVLYDYHELLAVVENGVTDLAENATEVQINTHREIKKKDKKTLYFIHQGVNDDVFEKVVGATSSKQAWDILMTSFKGPDRVKKVKLKTLRRQYELLQMEASETVTEYTSRILSLTNQMKIYGEEHTEQAKVEKILNNRKRKKIYVFIYN</sequence>